<evidence type="ECO:0000313" key="3">
    <source>
        <dbReference type="EMBL" id="QNL99173.1"/>
    </source>
</evidence>
<evidence type="ECO:0000256" key="1">
    <source>
        <dbReference type="SAM" id="Coils"/>
    </source>
</evidence>
<feature type="domain" description="Flagellar Assembly Protein A N-terminal region" evidence="2">
    <location>
        <begin position="284"/>
        <end position="444"/>
    </location>
</feature>
<dbReference type="RefSeq" id="WP_249321071.1">
    <property type="nucleotide sequence ID" value="NZ_CP060632.1"/>
</dbReference>
<evidence type="ECO:0000313" key="4">
    <source>
        <dbReference type="Proteomes" id="UP000515819"/>
    </source>
</evidence>
<keyword evidence="4" id="KW-1185">Reference proteome</keyword>
<dbReference type="InterPro" id="IPR046866">
    <property type="entry name" value="FapA_N"/>
</dbReference>
<dbReference type="AlphaFoldDB" id="A0A7G9FKU2"/>
<dbReference type="InterPro" id="IPR046865">
    <property type="entry name" value="FapA_b_solenoid"/>
</dbReference>
<dbReference type="Pfam" id="PF03961">
    <property type="entry name" value="FapA"/>
    <property type="match status" value="1"/>
</dbReference>
<dbReference type="PANTHER" id="PTHR38032">
    <property type="entry name" value="POLYMERASE-RELATED"/>
    <property type="match status" value="1"/>
</dbReference>
<gene>
    <name evidence="3" type="ORF">H9Q76_10595</name>
</gene>
<dbReference type="KEGG" id="wcp:H9Q76_10595"/>
<accession>A0A7G9FKU2</accession>
<dbReference type="InterPro" id="IPR005646">
    <property type="entry name" value="FapA"/>
</dbReference>
<proteinExistence type="predicted"/>
<evidence type="ECO:0000259" key="2">
    <source>
        <dbReference type="Pfam" id="PF20250"/>
    </source>
</evidence>
<organism evidence="3 4">
    <name type="scientific">Wujia chipingensis</name>
    <dbReference type="NCBI Taxonomy" id="2763670"/>
    <lineage>
        <taxon>Bacteria</taxon>
        <taxon>Bacillati</taxon>
        <taxon>Bacillota</taxon>
        <taxon>Clostridia</taxon>
        <taxon>Lachnospirales</taxon>
        <taxon>Lachnospiraceae</taxon>
        <taxon>Wujia</taxon>
    </lineage>
</organism>
<dbReference type="EMBL" id="CP060632">
    <property type="protein sequence ID" value="QNL99173.1"/>
    <property type="molecule type" value="Genomic_DNA"/>
</dbReference>
<name>A0A7G9FKU2_9FIRM</name>
<reference evidence="3 4" key="1">
    <citation type="submission" date="2020-08" db="EMBL/GenBank/DDBJ databases">
        <authorList>
            <person name="Liu C."/>
            <person name="Sun Q."/>
        </authorList>
    </citation>
    <scope>NUCLEOTIDE SEQUENCE [LARGE SCALE GENOMIC DNA]</scope>
    <source>
        <strain evidence="3 4">NSJ-4</strain>
    </source>
</reference>
<keyword evidence="1" id="KW-0175">Coiled coil</keyword>
<sequence length="721" mass="81078">MADFAKENQFTPDQQAEIDAGIKDNIDVSIYAKPEFLAIQMHEIRIGLVEQIPVSYYADSRYDWFQMEEIRKGLEMSLDVSKYADPNISFDRMRQIRKGLEAGIDLSDKKNMAAGVLQQLRKATLEHIDLSVYINNGFDEDQLHQIRLAKKNGVDIDSYVIPDFRGISIREIRLGLEHHIDVSVYASREYTWQQMREIRLGLEKHLDVEQYKNVLYSWQQMREIRYGLEEGMDVSYYRSFMYTAKLMRQRRLDLLEKTKMPIQNGEAVKKRFSCFDMLLNQSGMEAIVILPNPGVPIAQDEVLSAIKEADIKKGVDYAVVKAICDGTTSGDIVTLAKGVMPQAGADGWYEFFFDTNVKSNPVLMEDGSVDYQNAKWFELVKKGQTVAVYHEAQEGTPGYTIMGESLATKKGKEKPILTGSGFQILEDKKTYIATENGKIELKDNRLVISSLLVLDDVTSATGNVDFDGSIYVRGNVGQGVSIHATRDVLVDGYTESSVIEAGGDIILKKGNNASGRGFLRANGDVMGMFFESARVWAGGKVSANYCLRSEIHAGTRIEISGRNGVLAGGLAQAQNLIQATNIGNEASLATRLVLGNKDKNVQMQVDLQGREKKVSQELRLLLNAYQEFRKKFEPVIRNVHPTYLKLEDAIYTKKTELEELKKRKDAVEKEQKKQKSAKVVVTGNLYSGVSVEINGVIWRSEPMRNVYLVSRGNRIGSLRNV</sequence>
<dbReference type="Proteomes" id="UP000515819">
    <property type="component" value="Chromosome"/>
</dbReference>
<feature type="coiled-coil region" evidence="1">
    <location>
        <begin position="643"/>
        <end position="677"/>
    </location>
</feature>
<dbReference type="PANTHER" id="PTHR38032:SF1">
    <property type="entry name" value="RNA-BINDING PROTEIN KHPB N-TERMINAL DOMAIN-CONTAINING PROTEIN"/>
    <property type="match status" value="1"/>
</dbReference>
<dbReference type="Pfam" id="PF20250">
    <property type="entry name" value="FapA_N"/>
    <property type="match status" value="1"/>
</dbReference>
<protein>
    <submittedName>
        <fullName evidence="3">DUF342 domain-containing protein</fullName>
    </submittedName>
</protein>